<reference evidence="10" key="1">
    <citation type="journal article" date="2017" name="Nature">
        <title>The genome of Chenopodium quinoa.</title>
        <authorList>
            <person name="Jarvis D.E."/>
            <person name="Ho Y.S."/>
            <person name="Lightfoot D.J."/>
            <person name="Schmoeckel S.M."/>
            <person name="Li B."/>
            <person name="Borm T.J.A."/>
            <person name="Ohyanagi H."/>
            <person name="Mineta K."/>
            <person name="Michell C.T."/>
            <person name="Saber N."/>
            <person name="Kharbatia N.M."/>
            <person name="Rupper R.R."/>
            <person name="Sharp A.R."/>
            <person name="Dally N."/>
            <person name="Boughton B.A."/>
            <person name="Woo Y.H."/>
            <person name="Gao G."/>
            <person name="Schijlen E.G.W.M."/>
            <person name="Guo X."/>
            <person name="Momin A.A."/>
            <person name="Negrao S."/>
            <person name="Al-Babili S."/>
            <person name="Gehring C."/>
            <person name="Roessner U."/>
            <person name="Jung C."/>
            <person name="Murphy K."/>
            <person name="Arold S.T."/>
            <person name="Gojobori T."/>
            <person name="van der Linden C.G."/>
            <person name="van Loo E.N."/>
            <person name="Jellen E.N."/>
            <person name="Maughan P.J."/>
            <person name="Tester M."/>
        </authorList>
    </citation>
    <scope>NUCLEOTIDE SEQUENCE [LARGE SCALE GENOMIC DNA]</scope>
    <source>
        <strain evidence="10">cv. PI 614886</strain>
    </source>
</reference>
<feature type="transmembrane region" description="Helical" evidence="8">
    <location>
        <begin position="128"/>
        <end position="152"/>
    </location>
</feature>
<evidence type="ECO:0000256" key="1">
    <source>
        <dbReference type="ARBA" id="ARBA00004651"/>
    </source>
</evidence>
<evidence type="ECO:0000256" key="2">
    <source>
        <dbReference type="ARBA" id="ARBA00007651"/>
    </source>
</evidence>
<dbReference type="InterPro" id="IPR045009">
    <property type="entry name" value="CASPL-5"/>
</dbReference>
<evidence type="ECO:0000256" key="5">
    <source>
        <dbReference type="ARBA" id="ARBA00022692"/>
    </source>
</evidence>
<dbReference type="InterPro" id="IPR006702">
    <property type="entry name" value="CASP_dom"/>
</dbReference>
<name>A0A803MCQ3_CHEQI</name>
<comment type="subunit">
    <text evidence="3 8">Homodimer and heterodimers.</text>
</comment>
<feature type="transmembrane region" description="Helical" evidence="8">
    <location>
        <begin position="66"/>
        <end position="88"/>
    </location>
</feature>
<proteinExistence type="inferred from homology"/>
<feature type="transmembrane region" description="Helical" evidence="8">
    <location>
        <begin position="173"/>
        <end position="203"/>
    </location>
</feature>
<evidence type="ECO:0000256" key="3">
    <source>
        <dbReference type="ARBA" id="ARBA00011489"/>
    </source>
</evidence>
<dbReference type="PANTHER" id="PTHR32021">
    <property type="entry name" value="CASP-LIKE PROTEIN 5B3"/>
    <property type="match status" value="1"/>
</dbReference>
<evidence type="ECO:0000256" key="7">
    <source>
        <dbReference type="ARBA" id="ARBA00023136"/>
    </source>
</evidence>
<evidence type="ECO:0000259" key="9">
    <source>
        <dbReference type="Pfam" id="PF04535"/>
    </source>
</evidence>
<protein>
    <recommendedName>
        <fullName evidence="8">CASP-like protein</fullName>
    </recommendedName>
</protein>
<dbReference type="Proteomes" id="UP000596660">
    <property type="component" value="Unplaced"/>
</dbReference>
<sequence length="246" mass="26375">MVDEVPGSLGTSASLALRFGQIMFSSASLFFMCLDVDFYSYTAFWGLQRLSYMEMKPCALLRGLDVGLVGSFIGLITLINLSIIHMLILSLMNAVDYGVNVIVITDQSLGPGRNFEVVSANLSHPCTPAVLCTAASVLFLVTVMGLVIPWSMTLGLVDAYSVFIKSPSRQPGVMTVIVVGDWVLSFLSLGAACSSASVAQIMIAESIPACPVKICSRYSLSAAMAFLSWSMSFASSLLNLWILPKL</sequence>
<keyword evidence="5 8" id="KW-0812">Transmembrane</keyword>
<comment type="caution">
    <text evidence="8">Lacks conserved residue(s) required for the propagation of feature annotation.</text>
</comment>
<reference evidence="10" key="2">
    <citation type="submission" date="2021-03" db="UniProtKB">
        <authorList>
            <consortium name="EnsemblPlants"/>
        </authorList>
    </citation>
    <scope>IDENTIFICATION</scope>
</reference>
<dbReference type="EnsemblPlants" id="AUR62027246-RA">
    <property type="protein sequence ID" value="AUR62027246-RA:cds"/>
    <property type="gene ID" value="AUR62027246"/>
</dbReference>
<keyword evidence="7 8" id="KW-0472">Membrane</keyword>
<dbReference type="Gramene" id="AUR62027246-RA">
    <property type="protein sequence ID" value="AUR62027246-RA:cds"/>
    <property type="gene ID" value="AUR62027246"/>
</dbReference>
<comment type="similarity">
    <text evidence="2 8">Belongs to the Casparian strip membrane proteins (CASP) family.</text>
</comment>
<evidence type="ECO:0000256" key="6">
    <source>
        <dbReference type="ARBA" id="ARBA00022989"/>
    </source>
</evidence>
<keyword evidence="6 8" id="KW-1133">Transmembrane helix</keyword>
<evidence type="ECO:0000313" key="11">
    <source>
        <dbReference type="Proteomes" id="UP000596660"/>
    </source>
</evidence>
<keyword evidence="4 8" id="KW-1003">Cell membrane</keyword>
<feature type="transmembrane region" description="Helical" evidence="8">
    <location>
        <begin position="223"/>
        <end position="243"/>
    </location>
</feature>
<feature type="domain" description="Casparian strip membrane protein" evidence="9">
    <location>
        <begin position="138"/>
        <end position="229"/>
    </location>
</feature>
<dbReference type="PANTHER" id="PTHR32021:SF30">
    <property type="entry name" value="CASP-LIKE PROTEIN 5C1"/>
    <property type="match status" value="1"/>
</dbReference>
<feature type="transmembrane region" description="Helical" evidence="8">
    <location>
        <begin position="22"/>
        <end position="45"/>
    </location>
</feature>
<dbReference type="AlphaFoldDB" id="A0A803MCQ3"/>
<dbReference type="GO" id="GO:0005886">
    <property type="term" value="C:plasma membrane"/>
    <property type="evidence" value="ECO:0007669"/>
    <property type="project" value="UniProtKB-SubCell"/>
</dbReference>
<evidence type="ECO:0000256" key="4">
    <source>
        <dbReference type="ARBA" id="ARBA00022475"/>
    </source>
</evidence>
<comment type="subcellular location">
    <subcellularLocation>
        <location evidence="1 8">Cell membrane</location>
        <topology evidence="1 8">Multi-pass membrane protein</topology>
    </subcellularLocation>
</comment>
<accession>A0A803MCQ3</accession>
<evidence type="ECO:0000256" key="8">
    <source>
        <dbReference type="RuleBase" id="RU361233"/>
    </source>
</evidence>
<evidence type="ECO:0000313" key="10">
    <source>
        <dbReference type="EnsemblPlants" id="AUR62027246-RA:cds"/>
    </source>
</evidence>
<dbReference type="Pfam" id="PF04535">
    <property type="entry name" value="CASP_dom"/>
    <property type="match status" value="1"/>
</dbReference>
<keyword evidence="11" id="KW-1185">Reference proteome</keyword>
<organism evidence="10 11">
    <name type="scientific">Chenopodium quinoa</name>
    <name type="common">Quinoa</name>
    <dbReference type="NCBI Taxonomy" id="63459"/>
    <lineage>
        <taxon>Eukaryota</taxon>
        <taxon>Viridiplantae</taxon>
        <taxon>Streptophyta</taxon>
        <taxon>Embryophyta</taxon>
        <taxon>Tracheophyta</taxon>
        <taxon>Spermatophyta</taxon>
        <taxon>Magnoliopsida</taxon>
        <taxon>eudicotyledons</taxon>
        <taxon>Gunneridae</taxon>
        <taxon>Pentapetalae</taxon>
        <taxon>Caryophyllales</taxon>
        <taxon>Chenopodiaceae</taxon>
        <taxon>Chenopodioideae</taxon>
        <taxon>Atripliceae</taxon>
        <taxon>Chenopodium</taxon>
    </lineage>
</organism>